<accession>A0ACB8S9S3</accession>
<reference evidence="1" key="2">
    <citation type="journal article" date="2022" name="New Phytol.">
        <title>Evolutionary transition to the ectomycorrhizal habit in the genomes of a hyperdiverse lineage of mushroom-forming fungi.</title>
        <authorList>
            <person name="Looney B."/>
            <person name="Miyauchi S."/>
            <person name="Morin E."/>
            <person name="Drula E."/>
            <person name="Courty P.E."/>
            <person name="Kohler A."/>
            <person name="Kuo A."/>
            <person name="LaButti K."/>
            <person name="Pangilinan J."/>
            <person name="Lipzen A."/>
            <person name="Riley R."/>
            <person name="Andreopoulos W."/>
            <person name="He G."/>
            <person name="Johnson J."/>
            <person name="Nolan M."/>
            <person name="Tritt A."/>
            <person name="Barry K.W."/>
            <person name="Grigoriev I.V."/>
            <person name="Nagy L.G."/>
            <person name="Hibbett D."/>
            <person name="Henrissat B."/>
            <person name="Matheny P.B."/>
            <person name="Labbe J."/>
            <person name="Martin F.M."/>
        </authorList>
    </citation>
    <scope>NUCLEOTIDE SEQUENCE</scope>
    <source>
        <strain evidence="1">FP105234-sp</strain>
    </source>
</reference>
<dbReference type="EMBL" id="MU275841">
    <property type="protein sequence ID" value="KAI0053233.1"/>
    <property type="molecule type" value="Genomic_DNA"/>
</dbReference>
<reference evidence="1" key="1">
    <citation type="submission" date="2021-02" db="EMBL/GenBank/DDBJ databases">
        <authorList>
            <consortium name="DOE Joint Genome Institute"/>
            <person name="Ahrendt S."/>
            <person name="Looney B.P."/>
            <person name="Miyauchi S."/>
            <person name="Morin E."/>
            <person name="Drula E."/>
            <person name="Courty P.E."/>
            <person name="Chicoki N."/>
            <person name="Fauchery L."/>
            <person name="Kohler A."/>
            <person name="Kuo A."/>
            <person name="Labutti K."/>
            <person name="Pangilinan J."/>
            <person name="Lipzen A."/>
            <person name="Riley R."/>
            <person name="Andreopoulos W."/>
            <person name="He G."/>
            <person name="Johnson J."/>
            <person name="Barry K.W."/>
            <person name="Grigoriev I.V."/>
            <person name="Nagy L."/>
            <person name="Hibbett D."/>
            <person name="Henrissat B."/>
            <person name="Matheny P.B."/>
            <person name="Labbe J."/>
            <person name="Martin F."/>
        </authorList>
    </citation>
    <scope>NUCLEOTIDE SEQUENCE</scope>
    <source>
        <strain evidence="1">FP105234-sp</strain>
    </source>
</reference>
<evidence type="ECO:0000313" key="2">
    <source>
        <dbReference type="Proteomes" id="UP000814033"/>
    </source>
</evidence>
<proteinExistence type="predicted"/>
<name>A0ACB8S9S3_9AGAM</name>
<gene>
    <name evidence="1" type="ORF">FA95DRAFT_1552745</name>
</gene>
<sequence>MSMYSQVPAYHQTSYPVHGYPPQPPFHAYPTTSTVYPVDPSTFRRDYSARLAELTENSRPVIQGLSLYAQDYSRWADVAVSCIESHIRRVPPWMKLPAFYLIDAISKNVYEPFAPIFGSRVSPLFLDSYNQVDPSTRTKMEEMLLTWRTGGPNGRQLFGAGVQSALERQVWGSGATPDTSRRDFIAKAQVLSELNLTLNQTQQKLLINPFDTEARNTVAILQQLRSVVEEGVSQKQLMEIRAELHSLARPPPPPSAAPVAPASYPSTATYPPPTSYTHDQGTPMPPSVSAHQTMVSHPGTSYPPVPKPVAPSSEPSKSYPGLSHAPSASGPVAVPNNISSLLDTLAKAGWGSSGAPPVSAGTTAPSSQAEAEADLSREAAREYREVILSENVKFTSTDITKTKPNIVRLLYDRLPVQCKQCGIRFPDTTQGKKTMDSHFDVHFRQNRKASQNLGRGHSRSWFVGVEDWVHDISASSKGKESTDPSRPLNAKVVAAAEGAKRDAELRAQSVVVPPGDEAKHIACPICKESLKSEFNEDDEEWVWRNAVKAEDGRIFHATCHADALSSLSTSTALVARLRQGLADGSRSGTPDALSSRVTPPRTMVKSKSPSPASNLGKRKVDTNLAAVKVEDGTPPSKKLMLSATA</sequence>
<organism evidence="1 2">
    <name type="scientific">Auriscalpium vulgare</name>
    <dbReference type="NCBI Taxonomy" id="40419"/>
    <lineage>
        <taxon>Eukaryota</taxon>
        <taxon>Fungi</taxon>
        <taxon>Dikarya</taxon>
        <taxon>Basidiomycota</taxon>
        <taxon>Agaricomycotina</taxon>
        <taxon>Agaricomycetes</taxon>
        <taxon>Russulales</taxon>
        <taxon>Auriscalpiaceae</taxon>
        <taxon>Auriscalpium</taxon>
    </lineage>
</organism>
<keyword evidence="2" id="KW-1185">Reference proteome</keyword>
<dbReference type="Proteomes" id="UP000814033">
    <property type="component" value="Unassembled WGS sequence"/>
</dbReference>
<protein>
    <submittedName>
        <fullName evidence="1">Uncharacterized protein</fullName>
    </submittedName>
</protein>
<evidence type="ECO:0000313" key="1">
    <source>
        <dbReference type="EMBL" id="KAI0053233.1"/>
    </source>
</evidence>
<comment type="caution">
    <text evidence="1">The sequence shown here is derived from an EMBL/GenBank/DDBJ whole genome shotgun (WGS) entry which is preliminary data.</text>
</comment>